<accession>C5BSU1</accession>
<dbReference type="InterPro" id="IPR000866">
    <property type="entry name" value="AhpC/TSA"/>
</dbReference>
<name>C5BSU1_TERTT</name>
<dbReference type="InterPro" id="IPR036249">
    <property type="entry name" value="Thioredoxin-like_sf"/>
</dbReference>
<feature type="domain" description="Thioredoxin" evidence="1">
    <location>
        <begin position="4"/>
        <end position="178"/>
    </location>
</feature>
<evidence type="ECO:0000259" key="1">
    <source>
        <dbReference type="PROSITE" id="PS51352"/>
    </source>
</evidence>
<evidence type="ECO:0000313" key="2">
    <source>
        <dbReference type="EMBL" id="ACR12903.1"/>
    </source>
</evidence>
<dbReference type="RefSeq" id="WP_015819016.1">
    <property type="nucleotide sequence ID" value="NC_012997.1"/>
</dbReference>
<dbReference type="CDD" id="cd02970">
    <property type="entry name" value="PRX_like2"/>
    <property type="match status" value="1"/>
</dbReference>
<reference evidence="2 3" key="1">
    <citation type="journal article" date="2009" name="PLoS ONE">
        <title>The complete genome of Teredinibacter turnerae T7901: an intracellular endosymbiont of marine wood-boring bivalves (shipworms).</title>
        <authorList>
            <person name="Yang J.C."/>
            <person name="Madupu R."/>
            <person name="Durkin A.S."/>
            <person name="Ekborg N.A."/>
            <person name="Pedamallu C.S."/>
            <person name="Hostetler J.B."/>
            <person name="Radune D."/>
            <person name="Toms B.S."/>
            <person name="Henrissat B."/>
            <person name="Coutinho P.M."/>
            <person name="Schwarz S."/>
            <person name="Field L."/>
            <person name="Trindade-Silva A.E."/>
            <person name="Soares C.A.G."/>
            <person name="Elshahawi S."/>
            <person name="Hanora A."/>
            <person name="Schmidt E.W."/>
            <person name="Haygood M.G."/>
            <person name="Posfai J."/>
            <person name="Benner J."/>
            <person name="Madinger C."/>
            <person name="Nove J."/>
            <person name="Anton B."/>
            <person name="Chaudhary K."/>
            <person name="Foster J."/>
            <person name="Holman A."/>
            <person name="Kumar S."/>
            <person name="Lessard P.A."/>
            <person name="Luyten Y.A."/>
            <person name="Slatko B."/>
            <person name="Wood N."/>
            <person name="Wu B."/>
            <person name="Teplitski M."/>
            <person name="Mougous J.D."/>
            <person name="Ward N."/>
            <person name="Eisen J.A."/>
            <person name="Badger J.H."/>
            <person name="Distel D.L."/>
        </authorList>
    </citation>
    <scope>NUCLEOTIDE SEQUENCE [LARGE SCALE GENOMIC DNA]</scope>
    <source>
        <strain evidence="3">ATCC 39867 / T7901</strain>
    </source>
</reference>
<dbReference type="Gene3D" id="3.40.30.10">
    <property type="entry name" value="Glutaredoxin"/>
    <property type="match status" value="1"/>
</dbReference>
<dbReference type="KEGG" id="ttu:TERTU_3785"/>
<dbReference type="GO" id="GO:0016209">
    <property type="term" value="F:antioxidant activity"/>
    <property type="evidence" value="ECO:0007669"/>
    <property type="project" value="InterPro"/>
</dbReference>
<keyword evidence="3" id="KW-1185">Reference proteome</keyword>
<dbReference type="AlphaFoldDB" id="C5BSU1"/>
<dbReference type="Pfam" id="PF00578">
    <property type="entry name" value="AhpC-TSA"/>
    <property type="match status" value="1"/>
</dbReference>
<dbReference type="eggNOG" id="COG1225">
    <property type="taxonomic scope" value="Bacteria"/>
</dbReference>
<dbReference type="GO" id="GO:0016491">
    <property type="term" value="F:oxidoreductase activity"/>
    <property type="evidence" value="ECO:0007669"/>
    <property type="project" value="InterPro"/>
</dbReference>
<sequence length="178" mass="20303">MARLSLGQTAPTAPLLSIHNEPVSLVCAQDTFVHVQFRRFAGCPVCNYHLHQFAQAQDQLQELGVREVVFFHSSQEEMLKYQGQLPFDCVADPTLAHYKRWGVERDWRAIFHPKVAYAGFMGFLKTGRLYKRAENGIFGLPADFLLDNRGSIVSMNYGSHADDQWSLEQLSDIVLKMR</sequence>
<gene>
    <name evidence="2" type="ordered locus">TERTU_3785</name>
</gene>
<organism evidence="2 3">
    <name type="scientific">Teredinibacter turnerae (strain ATCC 39867 / T7901)</name>
    <dbReference type="NCBI Taxonomy" id="377629"/>
    <lineage>
        <taxon>Bacteria</taxon>
        <taxon>Pseudomonadati</taxon>
        <taxon>Pseudomonadota</taxon>
        <taxon>Gammaproteobacteria</taxon>
        <taxon>Cellvibrionales</taxon>
        <taxon>Cellvibrionaceae</taxon>
        <taxon>Teredinibacter</taxon>
    </lineage>
</organism>
<protein>
    <recommendedName>
        <fullName evidence="1">Thioredoxin domain-containing protein</fullName>
    </recommendedName>
</protein>
<evidence type="ECO:0000313" key="3">
    <source>
        <dbReference type="Proteomes" id="UP000009080"/>
    </source>
</evidence>
<dbReference type="InterPro" id="IPR013766">
    <property type="entry name" value="Thioredoxin_domain"/>
</dbReference>
<dbReference type="SUPFAM" id="SSF52833">
    <property type="entry name" value="Thioredoxin-like"/>
    <property type="match status" value="1"/>
</dbReference>
<dbReference type="STRING" id="377629.TERTU_3785"/>
<dbReference type="PROSITE" id="PS51352">
    <property type="entry name" value="THIOREDOXIN_2"/>
    <property type="match status" value="1"/>
</dbReference>
<dbReference type="HOGENOM" id="CLU_084744_0_0_6"/>
<dbReference type="Proteomes" id="UP000009080">
    <property type="component" value="Chromosome"/>
</dbReference>
<dbReference type="EMBL" id="CP001614">
    <property type="protein sequence ID" value="ACR12903.1"/>
    <property type="molecule type" value="Genomic_DNA"/>
</dbReference>
<dbReference type="OrthoDB" id="9809746at2"/>
<proteinExistence type="predicted"/>